<proteinExistence type="predicted"/>
<keyword evidence="13" id="KW-1185">Reference proteome</keyword>
<feature type="region of interest" description="Disordered" evidence="9">
    <location>
        <begin position="229"/>
        <end position="252"/>
    </location>
</feature>
<reference evidence="13" key="1">
    <citation type="submission" date="2017-01" db="EMBL/GenBank/DDBJ databases">
        <title>Comparative genomics of anhydrobiosis in the tardigrade Hypsibius dujardini.</title>
        <authorList>
            <person name="Yoshida Y."/>
            <person name="Koutsovoulos G."/>
            <person name="Laetsch D."/>
            <person name="Stevens L."/>
            <person name="Kumar S."/>
            <person name="Horikawa D."/>
            <person name="Ishino K."/>
            <person name="Komine S."/>
            <person name="Tomita M."/>
            <person name="Blaxter M."/>
            <person name="Arakawa K."/>
        </authorList>
    </citation>
    <scope>NUCLEOTIDE SEQUENCE [LARGE SCALE GENOMIC DNA]</scope>
    <source>
        <strain evidence="13">Z151</strain>
    </source>
</reference>
<evidence type="ECO:0000256" key="5">
    <source>
        <dbReference type="ARBA" id="ARBA00023040"/>
    </source>
</evidence>
<keyword evidence="7" id="KW-0675">Receptor</keyword>
<feature type="transmembrane region" description="Helical" evidence="10">
    <location>
        <begin position="62"/>
        <end position="83"/>
    </location>
</feature>
<accession>A0A9X6RKN9</accession>
<dbReference type="PROSITE" id="PS50262">
    <property type="entry name" value="G_PROTEIN_RECEP_F1_2"/>
    <property type="match status" value="1"/>
</dbReference>
<feature type="transmembrane region" description="Helical" evidence="10">
    <location>
        <begin position="321"/>
        <end position="344"/>
    </location>
</feature>
<keyword evidence="8" id="KW-0807">Transducer</keyword>
<dbReference type="EMBL" id="MTYJ01000216">
    <property type="protein sequence ID" value="OWA51170.1"/>
    <property type="molecule type" value="Genomic_DNA"/>
</dbReference>
<evidence type="ECO:0000313" key="12">
    <source>
        <dbReference type="EMBL" id="OWA51170.1"/>
    </source>
</evidence>
<dbReference type="SUPFAM" id="SSF81321">
    <property type="entry name" value="Family A G protein-coupled receptor-like"/>
    <property type="match status" value="1"/>
</dbReference>
<feature type="transmembrane region" description="Helical" evidence="10">
    <location>
        <begin position="286"/>
        <end position="309"/>
    </location>
</feature>
<evidence type="ECO:0000256" key="2">
    <source>
        <dbReference type="ARBA" id="ARBA00022475"/>
    </source>
</evidence>
<evidence type="ECO:0000256" key="6">
    <source>
        <dbReference type="ARBA" id="ARBA00023136"/>
    </source>
</evidence>
<evidence type="ECO:0000256" key="8">
    <source>
        <dbReference type="ARBA" id="ARBA00023224"/>
    </source>
</evidence>
<organism evidence="12 13">
    <name type="scientific">Hypsibius exemplaris</name>
    <name type="common">Freshwater tardigrade</name>
    <dbReference type="NCBI Taxonomy" id="2072580"/>
    <lineage>
        <taxon>Eukaryota</taxon>
        <taxon>Metazoa</taxon>
        <taxon>Ecdysozoa</taxon>
        <taxon>Tardigrada</taxon>
        <taxon>Eutardigrada</taxon>
        <taxon>Parachela</taxon>
        <taxon>Hypsibioidea</taxon>
        <taxon>Hypsibiidae</taxon>
        <taxon>Hypsibius</taxon>
    </lineage>
</organism>
<evidence type="ECO:0000259" key="11">
    <source>
        <dbReference type="PROSITE" id="PS50262"/>
    </source>
</evidence>
<dbReference type="OrthoDB" id="2101615at2759"/>
<keyword evidence="4 10" id="KW-1133">Transmembrane helix</keyword>
<comment type="caution">
    <text evidence="12">The sequence shown here is derived from an EMBL/GenBank/DDBJ whole genome shotgun (WGS) entry which is preliminary data.</text>
</comment>
<dbReference type="GO" id="GO:0005886">
    <property type="term" value="C:plasma membrane"/>
    <property type="evidence" value="ECO:0007669"/>
    <property type="project" value="UniProtKB-SubCell"/>
</dbReference>
<keyword evidence="3 10" id="KW-0812">Transmembrane</keyword>
<dbReference type="Gene3D" id="1.20.1070.10">
    <property type="entry name" value="Rhodopsin 7-helix transmembrane proteins"/>
    <property type="match status" value="1"/>
</dbReference>
<evidence type="ECO:0000256" key="10">
    <source>
        <dbReference type="SAM" id="Phobius"/>
    </source>
</evidence>
<comment type="subcellular location">
    <subcellularLocation>
        <location evidence="1">Cell membrane</location>
        <topology evidence="1">Multi-pass membrane protein</topology>
    </subcellularLocation>
</comment>
<keyword evidence="2" id="KW-1003">Cell membrane</keyword>
<dbReference type="CDD" id="cd00637">
    <property type="entry name" value="7tm_classA_rhodopsin-like"/>
    <property type="match status" value="1"/>
</dbReference>
<evidence type="ECO:0000256" key="7">
    <source>
        <dbReference type="ARBA" id="ARBA00023170"/>
    </source>
</evidence>
<dbReference type="PANTHER" id="PTHR24228:SF59">
    <property type="entry name" value="NEUROPEPTIDE RECEPTOR 15"/>
    <property type="match status" value="1"/>
</dbReference>
<dbReference type="GO" id="GO:0004930">
    <property type="term" value="F:G protein-coupled receptor activity"/>
    <property type="evidence" value="ECO:0007669"/>
    <property type="project" value="UniProtKB-KW"/>
</dbReference>
<evidence type="ECO:0000313" key="13">
    <source>
        <dbReference type="Proteomes" id="UP000192578"/>
    </source>
</evidence>
<name>A0A9X6RKN9_HYPEX</name>
<evidence type="ECO:0000256" key="1">
    <source>
        <dbReference type="ARBA" id="ARBA00004651"/>
    </source>
</evidence>
<gene>
    <name evidence="12" type="ORF">BV898_15664</name>
</gene>
<feature type="transmembrane region" description="Helical" evidence="10">
    <location>
        <begin position="103"/>
        <end position="124"/>
    </location>
</feature>
<keyword evidence="5" id="KW-0297">G-protein coupled receptor</keyword>
<keyword evidence="6 10" id="KW-0472">Membrane</keyword>
<protein>
    <recommendedName>
        <fullName evidence="11">G-protein coupled receptors family 1 profile domain-containing protein</fullName>
    </recommendedName>
</protein>
<dbReference type="Pfam" id="PF00001">
    <property type="entry name" value="7tm_1"/>
    <property type="match status" value="1"/>
</dbReference>
<feature type="transmembrane region" description="Helical" evidence="10">
    <location>
        <begin position="196"/>
        <end position="216"/>
    </location>
</feature>
<evidence type="ECO:0000256" key="4">
    <source>
        <dbReference type="ARBA" id="ARBA00022989"/>
    </source>
</evidence>
<evidence type="ECO:0000256" key="3">
    <source>
        <dbReference type="ARBA" id="ARBA00022692"/>
    </source>
</evidence>
<sequence length="354" mass="39989">MRKEIRWIPWAGKVMDDLAALKLKTIHAGNDPRCEDEIPETISDAGKMQWDRWAKDGVETPFDIYVINLLGTNLAGLLLQYPLAVRSSLFSSGWTMGNHACSFYLYCLSVFDAGIINSHAVIAVNRAWAIVRPMSFRAAHTKRFTLTVCIVMWLYIHLVMGSFWLADMLYFRMDAPIKVCLFNTVQLNAWSNATDIIVFILPLAVTLLSFFVVVISKMHRSPQTLKRPGCVKPQNATARTGEEEPPPISLTSKKGTETVTSAVVAVQASDGRDVLTGPQRRRSRKYAMLTLLTISIVIFTVPEMVYFLISGFLNNFWIPEFFEVANLLFACQTVVDPILFVLTMDKLRVTRLRQ</sequence>
<feature type="domain" description="G-protein coupled receptors family 1 profile" evidence="11">
    <location>
        <begin position="58"/>
        <end position="340"/>
    </location>
</feature>
<dbReference type="Proteomes" id="UP000192578">
    <property type="component" value="Unassembled WGS sequence"/>
</dbReference>
<dbReference type="AlphaFoldDB" id="A0A9X6RKN9"/>
<dbReference type="PANTHER" id="PTHR24228">
    <property type="entry name" value="B2 BRADYKININ RECEPTOR/ANGIOTENSIN II RECEPTOR"/>
    <property type="match status" value="1"/>
</dbReference>
<dbReference type="InterPro" id="IPR017452">
    <property type="entry name" value="GPCR_Rhodpsn_7TM"/>
</dbReference>
<feature type="transmembrane region" description="Helical" evidence="10">
    <location>
        <begin position="144"/>
        <end position="166"/>
    </location>
</feature>
<dbReference type="InterPro" id="IPR000276">
    <property type="entry name" value="GPCR_Rhodpsn"/>
</dbReference>
<evidence type="ECO:0000256" key="9">
    <source>
        <dbReference type="SAM" id="MobiDB-lite"/>
    </source>
</evidence>